<evidence type="ECO:0000256" key="1">
    <source>
        <dbReference type="SAM" id="Phobius"/>
    </source>
</evidence>
<dbReference type="Proteomes" id="UP000283492">
    <property type="component" value="Unassembled WGS sequence"/>
</dbReference>
<dbReference type="EMBL" id="QSFX01000021">
    <property type="protein sequence ID" value="RHA87182.1"/>
    <property type="molecule type" value="Genomic_DNA"/>
</dbReference>
<evidence type="ECO:0000313" key="2">
    <source>
        <dbReference type="EMBL" id="RHA87182.1"/>
    </source>
</evidence>
<keyword evidence="1" id="KW-1133">Transmembrane helix</keyword>
<name>A0A3R6DK34_9FIRM</name>
<protein>
    <submittedName>
        <fullName evidence="2">Uncharacterized protein</fullName>
    </submittedName>
</protein>
<feature type="transmembrane region" description="Helical" evidence="1">
    <location>
        <begin position="32"/>
        <end position="58"/>
    </location>
</feature>
<feature type="transmembrane region" description="Helical" evidence="1">
    <location>
        <begin position="6"/>
        <end position="25"/>
    </location>
</feature>
<evidence type="ECO:0000313" key="3">
    <source>
        <dbReference type="Proteomes" id="UP000283492"/>
    </source>
</evidence>
<keyword evidence="1" id="KW-0812">Transmembrane</keyword>
<keyword evidence="1" id="KW-0472">Membrane</keyword>
<dbReference type="AlphaFoldDB" id="A0A3R6DK34"/>
<organism evidence="2 3">
    <name type="scientific">Roseburia inulinivorans</name>
    <dbReference type="NCBI Taxonomy" id="360807"/>
    <lineage>
        <taxon>Bacteria</taxon>
        <taxon>Bacillati</taxon>
        <taxon>Bacillota</taxon>
        <taxon>Clostridia</taxon>
        <taxon>Lachnospirales</taxon>
        <taxon>Lachnospiraceae</taxon>
        <taxon>Roseburia</taxon>
    </lineage>
</organism>
<accession>A0A3R6DK34</accession>
<sequence length="89" mass="9753">MQDYLLELSSEIIPILIIGILAIGIKEKKRGLILSLIALSIIEIPALVVTIYCIVMGVPQSSQRHIIIIAIFAFIALIYIACCKHKHGG</sequence>
<reference evidence="2 3" key="1">
    <citation type="submission" date="2018-08" db="EMBL/GenBank/DDBJ databases">
        <title>A genome reference for cultivated species of the human gut microbiota.</title>
        <authorList>
            <person name="Zou Y."/>
            <person name="Xue W."/>
            <person name="Luo G."/>
        </authorList>
    </citation>
    <scope>NUCLEOTIDE SEQUENCE [LARGE SCALE GENOMIC DNA]</scope>
    <source>
        <strain evidence="2 3">AM42-1AC</strain>
    </source>
</reference>
<dbReference type="RefSeq" id="WP_118582277.1">
    <property type="nucleotide sequence ID" value="NZ_CABJFX010000021.1"/>
</dbReference>
<comment type="caution">
    <text evidence="2">The sequence shown here is derived from an EMBL/GenBank/DDBJ whole genome shotgun (WGS) entry which is preliminary data.</text>
</comment>
<proteinExistence type="predicted"/>
<feature type="transmembrane region" description="Helical" evidence="1">
    <location>
        <begin position="64"/>
        <end position="82"/>
    </location>
</feature>
<gene>
    <name evidence="2" type="ORF">DW914_11585</name>
</gene>